<keyword evidence="6" id="KW-0560">Oxidoreductase</keyword>
<gene>
    <name evidence="10" type="ORF">L195_g023521</name>
</gene>
<dbReference type="ExpressionAtlas" id="A0A2K3NB45">
    <property type="expression patterns" value="baseline"/>
</dbReference>
<name>A0A2K3NB45_TRIPR</name>
<keyword evidence="7" id="KW-0408">Iron</keyword>
<evidence type="ECO:0000259" key="9">
    <source>
        <dbReference type="SMART" id="SM00702"/>
    </source>
</evidence>
<accession>A0A2K3NB45</accession>
<dbReference type="GO" id="GO:0004656">
    <property type="term" value="F:procollagen-proline 4-dioxygenase activity"/>
    <property type="evidence" value="ECO:0007669"/>
    <property type="project" value="UniProtKB-EC"/>
</dbReference>
<keyword evidence="5" id="KW-0812">Transmembrane</keyword>
<proteinExistence type="predicted"/>
<evidence type="ECO:0000256" key="8">
    <source>
        <dbReference type="ARBA" id="ARBA00049169"/>
    </source>
</evidence>
<dbReference type="STRING" id="57577.A0A2K3NB45"/>
<evidence type="ECO:0000256" key="4">
    <source>
        <dbReference type="ARBA" id="ARBA00022964"/>
    </source>
</evidence>
<dbReference type="GO" id="GO:0031418">
    <property type="term" value="F:L-ascorbic acid binding"/>
    <property type="evidence" value="ECO:0007669"/>
    <property type="project" value="InterPro"/>
</dbReference>
<organism evidence="10 11">
    <name type="scientific">Trifolium pratense</name>
    <name type="common">Red clover</name>
    <dbReference type="NCBI Taxonomy" id="57577"/>
    <lineage>
        <taxon>Eukaryota</taxon>
        <taxon>Viridiplantae</taxon>
        <taxon>Streptophyta</taxon>
        <taxon>Embryophyta</taxon>
        <taxon>Tracheophyta</taxon>
        <taxon>Spermatophyta</taxon>
        <taxon>Magnoliopsida</taxon>
        <taxon>eudicotyledons</taxon>
        <taxon>Gunneridae</taxon>
        <taxon>Pentapetalae</taxon>
        <taxon>rosids</taxon>
        <taxon>fabids</taxon>
        <taxon>Fabales</taxon>
        <taxon>Fabaceae</taxon>
        <taxon>Papilionoideae</taxon>
        <taxon>50 kb inversion clade</taxon>
        <taxon>NPAAA clade</taxon>
        <taxon>Hologalegina</taxon>
        <taxon>IRL clade</taxon>
        <taxon>Trifolieae</taxon>
        <taxon>Trifolium</taxon>
    </lineage>
</organism>
<dbReference type="EMBL" id="ASHM01018688">
    <property type="protein sequence ID" value="PNY00245.1"/>
    <property type="molecule type" value="Genomic_DNA"/>
</dbReference>
<comment type="subcellular location">
    <subcellularLocation>
        <location evidence="2">Endoplasmic reticulum membrane</location>
        <topology evidence="2">Single-pass type II membrane protein</topology>
    </subcellularLocation>
</comment>
<dbReference type="SMART" id="SM00702">
    <property type="entry name" value="P4Hc"/>
    <property type="match status" value="1"/>
</dbReference>
<dbReference type="GO" id="GO:0005789">
    <property type="term" value="C:endoplasmic reticulum membrane"/>
    <property type="evidence" value="ECO:0007669"/>
    <property type="project" value="UniProtKB-SubCell"/>
</dbReference>
<keyword evidence="4" id="KW-0223">Dioxygenase</keyword>
<comment type="catalytic activity">
    <reaction evidence="8">
        <text>L-prolyl-[collagen] + 2-oxoglutarate + O2 = trans-4-hydroxy-L-prolyl-[collagen] + succinate + CO2</text>
        <dbReference type="Rhea" id="RHEA:18945"/>
        <dbReference type="Rhea" id="RHEA-COMP:11676"/>
        <dbReference type="Rhea" id="RHEA-COMP:11680"/>
        <dbReference type="ChEBI" id="CHEBI:15379"/>
        <dbReference type="ChEBI" id="CHEBI:16526"/>
        <dbReference type="ChEBI" id="CHEBI:16810"/>
        <dbReference type="ChEBI" id="CHEBI:30031"/>
        <dbReference type="ChEBI" id="CHEBI:50342"/>
        <dbReference type="ChEBI" id="CHEBI:61965"/>
        <dbReference type="EC" id="1.14.11.2"/>
    </reaction>
</comment>
<comment type="caution">
    <text evidence="10">The sequence shown here is derived from an EMBL/GenBank/DDBJ whole genome shotgun (WGS) entry which is preliminary data.</text>
</comment>
<reference evidence="10 11" key="2">
    <citation type="journal article" date="2017" name="Front. Plant Sci.">
        <title>Gene Classification and Mining of Molecular Markers Useful in Red Clover (Trifolium pratense) Breeding.</title>
        <authorList>
            <person name="Istvanek J."/>
            <person name="Dluhosova J."/>
            <person name="Dluhos P."/>
            <person name="Patkova L."/>
            <person name="Nedelnik J."/>
            <person name="Repkova J."/>
        </authorList>
    </citation>
    <scope>NUCLEOTIDE SEQUENCE [LARGE SCALE GENOMIC DNA]</scope>
    <source>
        <strain evidence="11">cv. Tatra</strain>
        <tissue evidence="10">Young leaves</tissue>
    </source>
</reference>
<reference evidence="10 11" key="1">
    <citation type="journal article" date="2014" name="Am. J. Bot.">
        <title>Genome assembly and annotation for red clover (Trifolium pratense; Fabaceae).</title>
        <authorList>
            <person name="Istvanek J."/>
            <person name="Jaros M."/>
            <person name="Krenek A."/>
            <person name="Repkova J."/>
        </authorList>
    </citation>
    <scope>NUCLEOTIDE SEQUENCE [LARGE SCALE GENOMIC DNA]</scope>
    <source>
        <strain evidence="11">cv. Tatra</strain>
        <tissue evidence="10">Young leaves</tissue>
    </source>
</reference>
<evidence type="ECO:0000256" key="6">
    <source>
        <dbReference type="ARBA" id="ARBA00023002"/>
    </source>
</evidence>
<dbReference type="GO" id="GO:0005506">
    <property type="term" value="F:iron ion binding"/>
    <property type="evidence" value="ECO:0007669"/>
    <property type="project" value="InterPro"/>
</dbReference>
<comment type="cofactor">
    <cofactor evidence="1">
        <name>L-ascorbate</name>
        <dbReference type="ChEBI" id="CHEBI:38290"/>
    </cofactor>
</comment>
<sequence>MKGKTVRANWSLRTKKFALPSVFLLCIFFFLAGLFGSSFFHHSQEDEYAAEETEHRLLHAGESGDDFVTSIPFQVLSWNPRALYFPNFASAEQCESIIEMARAELTPSELRLREGETEEGTKGVRTSPDGHDFFSTSVDLSLDADTEWKTSHSSGMFISASKDKTGVLEVIENKIAKATKIPRTHGESSRAKVLVGGCWKMTKAGNIAAFNILRYEVRQKYDSHYDAFNPAEYGPQETQRMASFLLYLTDVQEGGETMFPYENGSNMNSSYDFEDCIGLKIKPRKGDGLLFYSLFPNGTIDPVSILFSSCSL</sequence>
<dbReference type="PANTHER" id="PTHR10869">
    <property type="entry name" value="PROLYL 4-HYDROXYLASE ALPHA SUBUNIT"/>
    <property type="match status" value="1"/>
</dbReference>
<dbReference type="Pfam" id="PF13640">
    <property type="entry name" value="2OG-FeII_Oxy_3"/>
    <property type="match status" value="1"/>
</dbReference>
<dbReference type="AlphaFoldDB" id="A0A2K3NB45"/>
<dbReference type="InterPro" id="IPR044862">
    <property type="entry name" value="Pro_4_hyd_alph_FE2OG_OXY"/>
</dbReference>
<evidence type="ECO:0000256" key="5">
    <source>
        <dbReference type="ARBA" id="ARBA00022968"/>
    </source>
</evidence>
<dbReference type="Gene3D" id="2.60.120.620">
    <property type="entry name" value="q2cbj1_9rhob like domain"/>
    <property type="match status" value="1"/>
</dbReference>
<evidence type="ECO:0000256" key="1">
    <source>
        <dbReference type="ARBA" id="ARBA00001961"/>
    </source>
</evidence>
<keyword evidence="5" id="KW-0735">Signal-anchor</keyword>
<keyword evidence="3" id="KW-0479">Metal-binding</keyword>
<dbReference type="PANTHER" id="PTHR10869:SF245">
    <property type="entry name" value="PROLYL 4-HYDROXYLASE SUBUNIT ALPHA-LIKE PROTEIN"/>
    <property type="match status" value="1"/>
</dbReference>
<dbReference type="InterPro" id="IPR006620">
    <property type="entry name" value="Pro_4_hyd_alph"/>
</dbReference>
<dbReference type="InterPro" id="IPR045054">
    <property type="entry name" value="P4HA-like"/>
</dbReference>
<evidence type="ECO:0000256" key="3">
    <source>
        <dbReference type="ARBA" id="ARBA00022723"/>
    </source>
</evidence>
<protein>
    <submittedName>
        <fullName evidence="10">Prolyl 4-hydroxylase subunit alpha-1-like protein</fullName>
    </submittedName>
</protein>
<evidence type="ECO:0000313" key="10">
    <source>
        <dbReference type="EMBL" id="PNY00245.1"/>
    </source>
</evidence>
<feature type="domain" description="Prolyl 4-hydroxylase alpha subunit" evidence="9">
    <location>
        <begin position="80"/>
        <end position="311"/>
    </location>
</feature>
<evidence type="ECO:0000256" key="7">
    <source>
        <dbReference type="ARBA" id="ARBA00023004"/>
    </source>
</evidence>
<evidence type="ECO:0000313" key="11">
    <source>
        <dbReference type="Proteomes" id="UP000236291"/>
    </source>
</evidence>
<dbReference type="Proteomes" id="UP000236291">
    <property type="component" value="Unassembled WGS sequence"/>
</dbReference>
<evidence type="ECO:0000256" key="2">
    <source>
        <dbReference type="ARBA" id="ARBA00004648"/>
    </source>
</evidence>